<evidence type="ECO:0000313" key="2">
    <source>
        <dbReference type="Proteomes" id="UP000250235"/>
    </source>
</evidence>
<evidence type="ECO:0000313" key="1">
    <source>
        <dbReference type="EMBL" id="KZV25659.1"/>
    </source>
</evidence>
<keyword evidence="2" id="KW-1185">Reference proteome</keyword>
<accession>A0A2Z7B1V5</accession>
<dbReference type="EMBL" id="KV011839">
    <property type="protein sequence ID" value="KZV25659.1"/>
    <property type="molecule type" value="Genomic_DNA"/>
</dbReference>
<protein>
    <submittedName>
        <fullName evidence="1">Uncharacterized protein</fullName>
    </submittedName>
</protein>
<reference evidence="1 2" key="1">
    <citation type="journal article" date="2015" name="Proc. Natl. Acad. Sci. U.S.A.">
        <title>The resurrection genome of Boea hygrometrica: A blueprint for survival of dehydration.</title>
        <authorList>
            <person name="Xiao L."/>
            <person name="Yang G."/>
            <person name="Zhang L."/>
            <person name="Yang X."/>
            <person name="Zhao S."/>
            <person name="Ji Z."/>
            <person name="Zhou Q."/>
            <person name="Hu M."/>
            <person name="Wang Y."/>
            <person name="Chen M."/>
            <person name="Xu Y."/>
            <person name="Jin H."/>
            <person name="Xiao X."/>
            <person name="Hu G."/>
            <person name="Bao F."/>
            <person name="Hu Y."/>
            <person name="Wan P."/>
            <person name="Li L."/>
            <person name="Deng X."/>
            <person name="Kuang T."/>
            <person name="Xiang C."/>
            <person name="Zhu J.K."/>
            <person name="Oliver M.J."/>
            <person name="He Y."/>
        </authorList>
    </citation>
    <scope>NUCLEOTIDE SEQUENCE [LARGE SCALE GENOMIC DNA]</scope>
    <source>
        <strain evidence="2">cv. XS01</strain>
    </source>
</reference>
<proteinExistence type="predicted"/>
<dbReference type="AlphaFoldDB" id="A0A2Z7B1V5"/>
<gene>
    <name evidence="1" type="ORF">F511_17802</name>
</gene>
<dbReference type="Proteomes" id="UP000250235">
    <property type="component" value="Unassembled WGS sequence"/>
</dbReference>
<name>A0A2Z7B1V5_9LAMI</name>
<sequence>MQHAIINAMKCMRTIKDRIARLVYQLANQSVEPLYHAQCINRGNHRSVIFRARQLITARWYSDTTSQSVTTPMIVLDFSGTTTQSASHNVALNQVINQSVNRLKMYAFDWAVKMRIRPPELETSICDVKYHVSLCCTRALITRDYNSLSTLASITIGRPSLSHTPPIGRRLAPPFAAIYVIGLVSIIATRSFHPCQNTSDLLVQIDGGILIPVVDLIDDLPPPTV</sequence>
<organism evidence="1 2">
    <name type="scientific">Dorcoceras hygrometricum</name>
    <dbReference type="NCBI Taxonomy" id="472368"/>
    <lineage>
        <taxon>Eukaryota</taxon>
        <taxon>Viridiplantae</taxon>
        <taxon>Streptophyta</taxon>
        <taxon>Embryophyta</taxon>
        <taxon>Tracheophyta</taxon>
        <taxon>Spermatophyta</taxon>
        <taxon>Magnoliopsida</taxon>
        <taxon>eudicotyledons</taxon>
        <taxon>Gunneridae</taxon>
        <taxon>Pentapetalae</taxon>
        <taxon>asterids</taxon>
        <taxon>lamiids</taxon>
        <taxon>Lamiales</taxon>
        <taxon>Gesneriaceae</taxon>
        <taxon>Didymocarpoideae</taxon>
        <taxon>Trichosporeae</taxon>
        <taxon>Loxocarpinae</taxon>
        <taxon>Dorcoceras</taxon>
    </lineage>
</organism>